<comment type="caution">
    <text evidence="1">The sequence shown here is derived from an EMBL/GenBank/DDBJ whole genome shotgun (WGS) entry which is preliminary data.</text>
</comment>
<evidence type="ECO:0000313" key="2">
    <source>
        <dbReference type="Proteomes" id="UP000313066"/>
    </source>
</evidence>
<organism evidence="1 2">
    <name type="scientific">Microbispora catharanthi</name>
    <dbReference type="NCBI Taxonomy" id="1712871"/>
    <lineage>
        <taxon>Bacteria</taxon>
        <taxon>Bacillati</taxon>
        <taxon>Actinomycetota</taxon>
        <taxon>Actinomycetes</taxon>
        <taxon>Streptosporangiales</taxon>
        <taxon>Streptosporangiaceae</taxon>
        <taxon>Microbispora</taxon>
    </lineage>
</organism>
<protein>
    <submittedName>
        <fullName evidence="1">Uncharacterized protein</fullName>
    </submittedName>
</protein>
<proteinExistence type="predicted"/>
<gene>
    <name evidence="1" type="ORF">FH610_000245</name>
</gene>
<dbReference type="Proteomes" id="UP000313066">
    <property type="component" value="Unassembled WGS sequence"/>
</dbReference>
<reference evidence="1 2" key="1">
    <citation type="submission" date="2019-10" db="EMBL/GenBank/DDBJ databases">
        <title>Nonomuraea sp. nov., isolated from Phyllanthus amarus.</title>
        <authorList>
            <person name="Klykleung N."/>
            <person name="Tanasupawat S."/>
        </authorList>
    </citation>
    <scope>NUCLEOTIDE SEQUENCE [LARGE SCALE GENOMIC DNA]</scope>
    <source>
        <strain evidence="1 2">CR1-09</strain>
    </source>
</reference>
<keyword evidence="2" id="KW-1185">Reference proteome</keyword>
<accession>A0A5N6C4K3</accession>
<sequence length="60" mass="6653">MIMVGLQVDLLSSLRVFGKNQSFHSDRRDLTVTANAMHSRDDAATDQAVNRLLDAEFCAT</sequence>
<dbReference type="AlphaFoldDB" id="A0A5N6C4K3"/>
<evidence type="ECO:0000313" key="1">
    <source>
        <dbReference type="EMBL" id="KAB8187648.1"/>
    </source>
</evidence>
<dbReference type="EMBL" id="VDMA02000001">
    <property type="protein sequence ID" value="KAB8187648.1"/>
    <property type="molecule type" value="Genomic_DNA"/>
</dbReference>
<name>A0A5N6C4K3_9ACTN</name>
<dbReference type="RefSeq" id="WP_152313690.1">
    <property type="nucleotide sequence ID" value="NZ_VDMA02000001.1"/>
</dbReference>